<dbReference type="InterPro" id="IPR018511">
    <property type="entry name" value="Hemolysin-typ_Ca-bd_CS"/>
</dbReference>
<dbReference type="GO" id="GO:0005576">
    <property type="term" value="C:extracellular region"/>
    <property type="evidence" value="ECO:0007669"/>
    <property type="project" value="UniProtKB-SubCell"/>
</dbReference>
<evidence type="ECO:0008006" key="6">
    <source>
        <dbReference type="Google" id="ProtNLM"/>
    </source>
</evidence>
<accession>A0A934IFY5</accession>
<evidence type="ECO:0000256" key="2">
    <source>
        <dbReference type="ARBA" id="ARBA00022525"/>
    </source>
</evidence>
<evidence type="ECO:0000313" key="5">
    <source>
        <dbReference type="Proteomes" id="UP000642488"/>
    </source>
</evidence>
<proteinExistence type="predicted"/>
<dbReference type="PROSITE" id="PS00330">
    <property type="entry name" value="HEMOLYSIN_CALCIUM"/>
    <property type="match status" value="3"/>
</dbReference>
<dbReference type="PRINTS" id="PR00313">
    <property type="entry name" value="CABNDNGRPT"/>
</dbReference>
<comment type="subcellular location">
    <subcellularLocation>
        <location evidence="1">Secreted</location>
    </subcellularLocation>
</comment>
<dbReference type="GO" id="GO:0005509">
    <property type="term" value="F:calcium ion binding"/>
    <property type="evidence" value="ECO:0007669"/>
    <property type="project" value="InterPro"/>
</dbReference>
<keyword evidence="2" id="KW-0964">Secreted</keyword>
<name>A0A934IFY5_9RHOB</name>
<comment type="caution">
    <text evidence="4">The sequence shown here is derived from an EMBL/GenBank/DDBJ whole genome shotgun (WGS) entry which is preliminary data.</text>
</comment>
<dbReference type="PANTHER" id="PTHR38340:SF1">
    <property type="entry name" value="S-LAYER PROTEIN"/>
    <property type="match status" value="1"/>
</dbReference>
<sequence length="320" mass="32084">MLFDPLFVGNAALFAAVFGSSFLDIGDLFSSSDDDEDDSVADTPQTTPPIRDIFGTEGPDDILADDDAPGNFQLLGGDDTLDATIFDDTIAAGAGDDSVLARVGDDLVSLGDGDDTGLGGFGDDTIAGDAGNDRALGESGDDSLTGGAGDDTLSGGKDQDLLDGGDGADILNGGEGSDTLLGGAGNDTLNGLYDDTTRSRTVDIDLDDTLDGGDGDDRLILGSDDVATGGAGVDAFVVDEYVAQQAQDPAIESGPPRITDFTLGEDVLSIEYEAGTDPGEVTLTPLEDGSGVTVIFGGAAVAIVNGGDGLSPDDIQLVAV</sequence>
<dbReference type="EMBL" id="JAEKPD010000002">
    <property type="protein sequence ID" value="MBJ3762071.1"/>
    <property type="molecule type" value="Genomic_DNA"/>
</dbReference>
<evidence type="ECO:0000313" key="4">
    <source>
        <dbReference type="EMBL" id="MBJ3762071.1"/>
    </source>
</evidence>
<dbReference type="RefSeq" id="WP_198915230.1">
    <property type="nucleotide sequence ID" value="NZ_JAEKPD010000002.1"/>
</dbReference>
<dbReference type="InterPro" id="IPR011049">
    <property type="entry name" value="Serralysin-like_metalloprot_C"/>
</dbReference>
<dbReference type="Pfam" id="PF00353">
    <property type="entry name" value="HemolysinCabind"/>
    <property type="match status" value="3"/>
</dbReference>
<dbReference type="InterPro" id="IPR050557">
    <property type="entry name" value="RTX_toxin/Mannuronan_C5-epim"/>
</dbReference>
<dbReference type="Gene3D" id="2.150.10.10">
    <property type="entry name" value="Serralysin-like metalloprotease, C-terminal"/>
    <property type="match status" value="2"/>
</dbReference>
<reference evidence="4" key="1">
    <citation type="submission" date="2020-12" db="EMBL/GenBank/DDBJ databases">
        <title>Bacterial taxonomy.</title>
        <authorList>
            <person name="Pan X."/>
        </authorList>
    </citation>
    <scope>NUCLEOTIDE SEQUENCE</scope>
    <source>
        <strain evidence="4">KCTC 52957</strain>
    </source>
</reference>
<dbReference type="InterPro" id="IPR001343">
    <property type="entry name" value="Hemolysn_Ca-bd"/>
</dbReference>
<dbReference type="AlphaFoldDB" id="A0A934IFY5"/>
<keyword evidence="5" id="KW-1185">Reference proteome</keyword>
<feature type="region of interest" description="Disordered" evidence="3">
    <location>
        <begin position="118"/>
        <end position="186"/>
    </location>
</feature>
<protein>
    <recommendedName>
        <fullName evidence="6">Hemolysin-type calcium-binding repeat-containing protein</fullName>
    </recommendedName>
</protein>
<gene>
    <name evidence="4" type="ORF">ILP92_04850</name>
</gene>
<feature type="region of interest" description="Disordered" evidence="3">
    <location>
        <begin position="33"/>
        <end position="53"/>
    </location>
</feature>
<dbReference type="PANTHER" id="PTHR38340">
    <property type="entry name" value="S-LAYER PROTEIN"/>
    <property type="match status" value="1"/>
</dbReference>
<organism evidence="4 5">
    <name type="scientific">Palleronia pontilimi</name>
    <dbReference type="NCBI Taxonomy" id="1964209"/>
    <lineage>
        <taxon>Bacteria</taxon>
        <taxon>Pseudomonadati</taxon>
        <taxon>Pseudomonadota</taxon>
        <taxon>Alphaproteobacteria</taxon>
        <taxon>Rhodobacterales</taxon>
        <taxon>Roseobacteraceae</taxon>
        <taxon>Palleronia</taxon>
    </lineage>
</organism>
<evidence type="ECO:0000256" key="3">
    <source>
        <dbReference type="SAM" id="MobiDB-lite"/>
    </source>
</evidence>
<evidence type="ECO:0000256" key="1">
    <source>
        <dbReference type="ARBA" id="ARBA00004613"/>
    </source>
</evidence>
<dbReference type="SUPFAM" id="SSF51120">
    <property type="entry name" value="beta-Roll"/>
    <property type="match status" value="1"/>
</dbReference>
<dbReference type="Proteomes" id="UP000642488">
    <property type="component" value="Unassembled WGS sequence"/>
</dbReference>